<keyword evidence="1" id="KW-0812">Transmembrane</keyword>
<gene>
    <name evidence="2" type="ORF">COT91_00255</name>
</gene>
<accession>A0A2H0VEY3</accession>
<feature type="transmembrane region" description="Helical" evidence="1">
    <location>
        <begin position="6"/>
        <end position="22"/>
    </location>
</feature>
<dbReference type="SUPFAM" id="SSF46785">
    <property type="entry name" value="Winged helix' DNA-binding domain"/>
    <property type="match status" value="1"/>
</dbReference>
<name>A0A2H0VEY3_9BACT</name>
<keyword evidence="1" id="KW-1133">Transmembrane helix</keyword>
<dbReference type="Pfam" id="PF13412">
    <property type="entry name" value="HTH_24"/>
    <property type="match status" value="1"/>
</dbReference>
<evidence type="ECO:0008006" key="4">
    <source>
        <dbReference type="Google" id="ProtNLM"/>
    </source>
</evidence>
<organism evidence="2 3">
    <name type="scientific">Candidatus Doudnabacteria bacterium CG10_big_fil_rev_8_21_14_0_10_41_10</name>
    <dbReference type="NCBI Taxonomy" id="1974551"/>
    <lineage>
        <taxon>Bacteria</taxon>
        <taxon>Candidatus Doudnaibacteriota</taxon>
    </lineage>
</organism>
<dbReference type="InterPro" id="IPR036390">
    <property type="entry name" value="WH_DNA-bd_sf"/>
</dbReference>
<keyword evidence="1" id="KW-0472">Membrane</keyword>
<evidence type="ECO:0000313" key="3">
    <source>
        <dbReference type="Proteomes" id="UP000230557"/>
    </source>
</evidence>
<dbReference type="InterPro" id="IPR036388">
    <property type="entry name" value="WH-like_DNA-bd_sf"/>
</dbReference>
<dbReference type="AlphaFoldDB" id="A0A2H0VEY3"/>
<reference evidence="3" key="1">
    <citation type="submission" date="2017-09" db="EMBL/GenBank/DDBJ databases">
        <title>Depth-based differentiation of microbial function through sediment-hosted aquifers and enrichment of novel symbionts in the deep terrestrial subsurface.</title>
        <authorList>
            <person name="Probst A.J."/>
            <person name="Ladd B."/>
            <person name="Jarett J.K."/>
            <person name="Geller-Mcgrath D.E."/>
            <person name="Sieber C.M.K."/>
            <person name="Emerson J.B."/>
            <person name="Anantharaman K."/>
            <person name="Thomas B.C."/>
            <person name="Malmstrom R."/>
            <person name="Stieglmeier M."/>
            <person name="Klingl A."/>
            <person name="Woyke T."/>
            <person name="Ryan C.M."/>
            <person name="Banfield J.F."/>
        </authorList>
    </citation>
    <scope>NUCLEOTIDE SEQUENCE [LARGE SCALE GENOMIC DNA]</scope>
</reference>
<comment type="caution">
    <text evidence="2">The sequence shown here is derived from an EMBL/GenBank/DDBJ whole genome shotgun (WGS) entry which is preliminary data.</text>
</comment>
<protein>
    <recommendedName>
        <fullName evidence="4">HTH arsR-type domain-containing protein</fullName>
    </recommendedName>
</protein>
<sequence>MGDFQTFVLGFIIGGLVVYSYMKKKTVMLAVPKEEGKKMILDHLEKHGRIANGEVQSIVNISDASATRYLDELEKEGKVKQVGDTGSGVYYIKIEPQ</sequence>
<evidence type="ECO:0000313" key="2">
    <source>
        <dbReference type="EMBL" id="PIR97643.1"/>
    </source>
</evidence>
<evidence type="ECO:0000256" key="1">
    <source>
        <dbReference type="SAM" id="Phobius"/>
    </source>
</evidence>
<dbReference type="Proteomes" id="UP000230557">
    <property type="component" value="Unassembled WGS sequence"/>
</dbReference>
<dbReference type="EMBL" id="PFAJ01000005">
    <property type="protein sequence ID" value="PIR97643.1"/>
    <property type="molecule type" value="Genomic_DNA"/>
</dbReference>
<proteinExistence type="predicted"/>
<dbReference type="Gene3D" id="1.10.10.10">
    <property type="entry name" value="Winged helix-like DNA-binding domain superfamily/Winged helix DNA-binding domain"/>
    <property type="match status" value="1"/>
</dbReference>